<dbReference type="SUPFAM" id="SSF52309">
    <property type="entry name" value="N-(deoxy)ribosyltransferase-like"/>
    <property type="match status" value="1"/>
</dbReference>
<protein>
    <submittedName>
        <fullName evidence="1">Nucleoside 2-deoxyribosyltransferase</fullName>
    </submittedName>
</protein>
<dbReference type="PANTHER" id="PTHR15364:SF0">
    <property type="entry name" value="2'-DEOXYNUCLEOSIDE 5'-PHOSPHATE N-HYDROLASE 1"/>
    <property type="match status" value="1"/>
</dbReference>
<accession>A0A929MNN7</accession>
<dbReference type="Gene3D" id="3.40.50.450">
    <property type="match status" value="1"/>
</dbReference>
<reference evidence="1" key="1">
    <citation type="submission" date="2020-04" db="EMBL/GenBank/DDBJ databases">
        <title>Deep metagenomics examines the oral microbiome during advanced dental caries in children, revealing novel taxa and co-occurrences with host molecules.</title>
        <authorList>
            <person name="Baker J.L."/>
            <person name="Morton J.T."/>
            <person name="Dinis M."/>
            <person name="Alvarez R."/>
            <person name="Tran N.C."/>
            <person name="Knight R."/>
            <person name="Edlund A."/>
        </authorList>
    </citation>
    <scope>NUCLEOTIDE SEQUENCE</scope>
    <source>
        <strain evidence="1">JCVI_23_bin.16</strain>
    </source>
</reference>
<evidence type="ECO:0000313" key="2">
    <source>
        <dbReference type="Proteomes" id="UP000757900"/>
    </source>
</evidence>
<dbReference type="PANTHER" id="PTHR15364">
    <property type="entry name" value="2'-DEOXYNUCLEOSIDE 5'-PHOSPHATE N-HYDROLASE 1"/>
    <property type="match status" value="1"/>
</dbReference>
<sequence length="163" mass="17748">MPHLYFASPLFTEMERAFNAQVVANLRAQVPDLTVFLPQEQEAINDKNAYADSQMIARYDTEAVLKSDVLVAVLDGQIIDPGVASEIGIAYQAGIPIVGLYTDVRQQGGSHPEKLKALQEVAESQFSYVNLYTTGLIKLRGEIVTASADLPAAVQRQLAQVAK</sequence>
<organism evidence="1 2">
    <name type="scientific">Abiotrophia defectiva</name>
    <name type="common">Streptococcus defectivus</name>
    <dbReference type="NCBI Taxonomy" id="46125"/>
    <lineage>
        <taxon>Bacteria</taxon>
        <taxon>Bacillati</taxon>
        <taxon>Bacillota</taxon>
        <taxon>Bacilli</taxon>
        <taxon>Lactobacillales</taxon>
        <taxon>Aerococcaceae</taxon>
        <taxon>Abiotrophia</taxon>
    </lineage>
</organism>
<gene>
    <name evidence="1" type="ORF">HXK00_03560</name>
</gene>
<dbReference type="EMBL" id="JABZFV010000055">
    <property type="protein sequence ID" value="MBF0934708.1"/>
    <property type="molecule type" value="Genomic_DNA"/>
</dbReference>
<dbReference type="InterPro" id="IPR051239">
    <property type="entry name" value="2'-dNMP_N-hydrolase"/>
</dbReference>
<proteinExistence type="predicted"/>
<dbReference type="RefSeq" id="WP_268442437.1">
    <property type="nucleotide sequence ID" value="NZ_CAUQWR010000014.1"/>
</dbReference>
<dbReference type="Pfam" id="PF05014">
    <property type="entry name" value="Nuc_deoxyrib_tr"/>
    <property type="match status" value="1"/>
</dbReference>
<name>A0A929MNN7_ABIDE</name>
<dbReference type="AlphaFoldDB" id="A0A929MNN7"/>
<dbReference type="GO" id="GO:0009159">
    <property type="term" value="P:deoxyribonucleoside monophosphate catabolic process"/>
    <property type="evidence" value="ECO:0007669"/>
    <property type="project" value="TreeGrafter"/>
</dbReference>
<comment type="caution">
    <text evidence="1">The sequence shown here is derived from an EMBL/GenBank/DDBJ whole genome shotgun (WGS) entry which is preliminary data.</text>
</comment>
<dbReference type="InterPro" id="IPR007710">
    <property type="entry name" value="Nucleoside_deoxyribTrfase"/>
</dbReference>
<dbReference type="GO" id="GO:0070694">
    <property type="term" value="F:5-hydroxymethyl-dUMP N-hydrolase activity"/>
    <property type="evidence" value="ECO:0007669"/>
    <property type="project" value="TreeGrafter"/>
</dbReference>
<dbReference type="Proteomes" id="UP000757900">
    <property type="component" value="Unassembled WGS sequence"/>
</dbReference>
<evidence type="ECO:0000313" key="1">
    <source>
        <dbReference type="EMBL" id="MBF0934708.1"/>
    </source>
</evidence>